<organism evidence="1 2">
    <name type="scientific">Nocardioides guangzhouensis</name>
    <dbReference type="NCBI Taxonomy" id="2497878"/>
    <lineage>
        <taxon>Bacteria</taxon>
        <taxon>Bacillati</taxon>
        <taxon>Actinomycetota</taxon>
        <taxon>Actinomycetes</taxon>
        <taxon>Propionibacteriales</taxon>
        <taxon>Nocardioidaceae</taxon>
        <taxon>Nocardioides</taxon>
    </lineage>
</organism>
<protein>
    <recommendedName>
        <fullName evidence="3">AttH domain-containing protein</fullName>
    </recommendedName>
</protein>
<dbReference type="SUPFAM" id="SSF159245">
    <property type="entry name" value="AttH-like"/>
    <property type="match status" value="1"/>
</dbReference>
<gene>
    <name evidence="1" type="ORF">EKO23_23735</name>
</gene>
<dbReference type="AlphaFoldDB" id="A0A4Q4Z3D1"/>
<sequence length="324" mass="34277">MRTRARFPDVDPAAGHYESFYLKASAPGGGEAVWIRHTVHQRPGAAPTASVWFVHFGAGQPRAAKVTVGADALSVPPGEYVDVGGCRIGQGWMTGKVAARGLDARWDLALTDRAPGLRHLPAGWMYDRGFPRTKVESPHPSVTVTGEVRLGDTVVALAGWDGIVGHNWGSEHAARWVWLQAPLADGGYLDVAAARVGVGPVTTPWIANGGLLLGDLRVPLGGPLRMRATSLDAATGRCTFALAGPGVRLYGTVVSPADRMVGWRYADPDGGEHQVSNCSVADLELIVQRRDAAPEVLHVPGAAAYELGTREPQPGVPMQPYPDG</sequence>
<dbReference type="OrthoDB" id="333076at2"/>
<evidence type="ECO:0008006" key="3">
    <source>
        <dbReference type="Google" id="ProtNLM"/>
    </source>
</evidence>
<keyword evidence="2" id="KW-1185">Reference proteome</keyword>
<accession>A0A4Q4Z3D1</accession>
<evidence type="ECO:0000313" key="2">
    <source>
        <dbReference type="Proteomes" id="UP000295198"/>
    </source>
</evidence>
<evidence type="ECO:0000313" key="1">
    <source>
        <dbReference type="EMBL" id="RYP81354.1"/>
    </source>
</evidence>
<dbReference type="EMBL" id="SDKM01000070">
    <property type="protein sequence ID" value="RYP81354.1"/>
    <property type="molecule type" value="Genomic_DNA"/>
</dbReference>
<name>A0A4Q4Z3D1_9ACTN</name>
<dbReference type="RefSeq" id="WP_134720965.1">
    <property type="nucleotide sequence ID" value="NZ_SDKM01000070.1"/>
</dbReference>
<proteinExistence type="predicted"/>
<reference evidence="1 2" key="1">
    <citation type="submission" date="2019-01" db="EMBL/GenBank/DDBJ databases">
        <title>Nocardioides guangzhouensis sp. nov., an actinobacterium isolated from soil.</title>
        <authorList>
            <person name="Fu Y."/>
            <person name="Cai Y."/>
            <person name="Lin Z."/>
            <person name="Chen P."/>
        </authorList>
    </citation>
    <scope>NUCLEOTIDE SEQUENCE [LARGE SCALE GENOMIC DNA]</scope>
    <source>
        <strain evidence="1 2">130</strain>
    </source>
</reference>
<comment type="caution">
    <text evidence="1">The sequence shown here is derived from an EMBL/GenBank/DDBJ whole genome shotgun (WGS) entry which is preliminary data.</text>
</comment>
<dbReference type="Proteomes" id="UP000295198">
    <property type="component" value="Unassembled WGS sequence"/>
</dbReference>